<protein>
    <submittedName>
        <fullName evidence="8">NAD(P)H-dependent oxidoreductase subunit E</fullName>
    </submittedName>
</protein>
<name>A0A9J7BYS9_9BACT</name>
<dbReference type="InterPro" id="IPR036249">
    <property type="entry name" value="Thioredoxin-like_sf"/>
</dbReference>
<dbReference type="KEGG" id="orp:MOP44_11525"/>
<evidence type="ECO:0000313" key="9">
    <source>
        <dbReference type="Proteomes" id="UP001059380"/>
    </source>
</evidence>
<comment type="cofactor">
    <cofactor evidence="7">
        <name>[2Fe-2S] cluster</name>
        <dbReference type="ChEBI" id="CHEBI:190135"/>
    </cofactor>
    <text evidence="7">Binds 1 [2Fe-2S] cluster.</text>
</comment>
<dbReference type="InterPro" id="IPR002023">
    <property type="entry name" value="NuoE-like"/>
</dbReference>
<dbReference type="PANTHER" id="PTHR43342:SF1">
    <property type="entry name" value="BIFURCATING [FEFE] HYDROGENASE GAMMA SUBUNIT"/>
    <property type="match status" value="1"/>
</dbReference>
<dbReference type="Gene3D" id="1.10.10.1590">
    <property type="entry name" value="NADH-quinone oxidoreductase subunit E"/>
    <property type="match status" value="1"/>
</dbReference>
<feature type="binding site" evidence="7">
    <location>
        <position position="146"/>
    </location>
    <ligand>
        <name>[2Fe-2S] cluster</name>
        <dbReference type="ChEBI" id="CHEBI:190135"/>
    </ligand>
</feature>
<feature type="binding site" evidence="7">
    <location>
        <position position="142"/>
    </location>
    <ligand>
        <name>[2Fe-2S] cluster</name>
        <dbReference type="ChEBI" id="CHEBI:190135"/>
    </ligand>
</feature>
<evidence type="ECO:0000256" key="2">
    <source>
        <dbReference type="ARBA" id="ARBA00022714"/>
    </source>
</evidence>
<feature type="binding site" evidence="7">
    <location>
        <position position="94"/>
    </location>
    <ligand>
        <name>[2Fe-2S] cluster</name>
        <dbReference type="ChEBI" id="CHEBI:190135"/>
    </ligand>
</feature>
<feature type="binding site" evidence="7">
    <location>
        <position position="89"/>
    </location>
    <ligand>
        <name>[2Fe-2S] cluster</name>
        <dbReference type="ChEBI" id="CHEBI:190135"/>
    </ligand>
</feature>
<accession>A0A9J7BYS9</accession>
<organism evidence="8 9">
    <name type="scientific">Occallatibacter riparius</name>
    <dbReference type="NCBI Taxonomy" id="1002689"/>
    <lineage>
        <taxon>Bacteria</taxon>
        <taxon>Pseudomonadati</taxon>
        <taxon>Acidobacteriota</taxon>
        <taxon>Terriglobia</taxon>
        <taxon>Terriglobales</taxon>
        <taxon>Acidobacteriaceae</taxon>
        <taxon>Occallatibacter</taxon>
    </lineage>
</organism>
<sequence>MRPCADHVLDAREKTLIEQAVAAHAGRAGALLSILESIQSANTHKFLSAAALRYVAEKTGTPPATVYSTATFFALFNLDPQGDNVVCVCRGTACHTRNSRDLLTKLCMDLGLGGQDVQDLSDADKLSLTTADRKFTIRTVACFGQCALAPVVEINHHILSHVNERTLQRELKTLTQERK</sequence>
<dbReference type="GO" id="GO:0046872">
    <property type="term" value="F:metal ion binding"/>
    <property type="evidence" value="ECO:0007669"/>
    <property type="project" value="UniProtKB-KW"/>
</dbReference>
<proteinExistence type="inferred from homology"/>
<keyword evidence="9" id="KW-1185">Reference proteome</keyword>
<evidence type="ECO:0000256" key="7">
    <source>
        <dbReference type="PIRSR" id="PIRSR000216-1"/>
    </source>
</evidence>
<dbReference type="InterPro" id="IPR042128">
    <property type="entry name" value="NuoE_dom"/>
</dbReference>
<evidence type="ECO:0000313" key="8">
    <source>
        <dbReference type="EMBL" id="UWZ86550.1"/>
    </source>
</evidence>
<evidence type="ECO:0000256" key="5">
    <source>
        <dbReference type="ARBA" id="ARBA00023014"/>
    </source>
</evidence>
<evidence type="ECO:0000256" key="4">
    <source>
        <dbReference type="ARBA" id="ARBA00023004"/>
    </source>
</evidence>
<keyword evidence="4 7" id="KW-0408">Iron</keyword>
<keyword evidence="3 7" id="KW-0479">Metal-binding</keyword>
<dbReference type="AlphaFoldDB" id="A0A9J7BYS9"/>
<dbReference type="GO" id="GO:0016491">
    <property type="term" value="F:oxidoreductase activity"/>
    <property type="evidence" value="ECO:0007669"/>
    <property type="project" value="InterPro"/>
</dbReference>
<evidence type="ECO:0000256" key="1">
    <source>
        <dbReference type="ARBA" id="ARBA00010643"/>
    </source>
</evidence>
<keyword evidence="5 7" id="KW-0411">Iron-sulfur</keyword>
<gene>
    <name evidence="8" type="ORF">MOP44_11525</name>
</gene>
<comment type="similarity">
    <text evidence="1">Belongs to the complex I 24 kDa subunit family.</text>
</comment>
<dbReference type="InterPro" id="IPR041921">
    <property type="entry name" value="NuoE_N"/>
</dbReference>
<dbReference type="SUPFAM" id="SSF52833">
    <property type="entry name" value="Thioredoxin-like"/>
    <property type="match status" value="1"/>
</dbReference>
<dbReference type="Proteomes" id="UP001059380">
    <property type="component" value="Chromosome"/>
</dbReference>
<dbReference type="CDD" id="cd03064">
    <property type="entry name" value="TRX_Fd_NuoE"/>
    <property type="match status" value="1"/>
</dbReference>
<evidence type="ECO:0000256" key="3">
    <source>
        <dbReference type="ARBA" id="ARBA00022723"/>
    </source>
</evidence>
<evidence type="ECO:0000256" key="6">
    <source>
        <dbReference type="ARBA" id="ARBA00034078"/>
    </source>
</evidence>
<comment type="cofactor">
    <cofactor evidence="6">
        <name>[2Fe-2S] cluster</name>
        <dbReference type="ChEBI" id="CHEBI:190135"/>
    </cofactor>
</comment>
<dbReference type="EMBL" id="CP093313">
    <property type="protein sequence ID" value="UWZ86550.1"/>
    <property type="molecule type" value="Genomic_DNA"/>
</dbReference>
<dbReference type="PANTHER" id="PTHR43342">
    <property type="entry name" value="NADH-QUINONE OXIDOREDUCTASE, E SUBUNIT"/>
    <property type="match status" value="1"/>
</dbReference>
<reference evidence="8" key="1">
    <citation type="submission" date="2021-04" db="EMBL/GenBank/DDBJ databases">
        <title>Phylogenetic analysis of Acidobacteriaceae.</title>
        <authorList>
            <person name="Qiu L."/>
            <person name="Zhang Q."/>
        </authorList>
    </citation>
    <scope>NUCLEOTIDE SEQUENCE</scope>
    <source>
        <strain evidence="8">DSM 25168</strain>
    </source>
</reference>
<dbReference type="Gene3D" id="3.40.30.10">
    <property type="entry name" value="Glutaredoxin"/>
    <property type="match status" value="1"/>
</dbReference>
<dbReference type="RefSeq" id="WP_260796188.1">
    <property type="nucleotide sequence ID" value="NZ_CP093313.1"/>
</dbReference>
<keyword evidence="2 7" id="KW-0001">2Fe-2S</keyword>
<dbReference type="InterPro" id="IPR028431">
    <property type="entry name" value="NADP_DH_HndA-like"/>
</dbReference>
<dbReference type="PIRSF" id="PIRSF000216">
    <property type="entry name" value="NADH_DH_24kDa"/>
    <property type="match status" value="1"/>
</dbReference>
<dbReference type="Pfam" id="PF01257">
    <property type="entry name" value="2Fe-2S_thioredx"/>
    <property type="match status" value="1"/>
</dbReference>
<dbReference type="GO" id="GO:0051537">
    <property type="term" value="F:2 iron, 2 sulfur cluster binding"/>
    <property type="evidence" value="ECO:0007669"/>
    <property type="project" value="UniProtKB-KW"/>
</dbReference>